<sequence length="256" mass="29890">MTIFNESLYLCERNDGQKTWSTLFLRDDKLDKLLILTFNPSSSQNGTCFSASQSCQNIIDEEPCNGATVNKIACFYDKKNKICRKPNISEYCGSMNVRFCSALSDCFWNTISCVQQHQNSENCYYYYNNFNRICTTLGFAGIFCDYNNGNCYKDIKYSSNVPSKKMNTVTSTRYYLNQESTKAFNHNENCYLINESLCNRIFSCKWENAVCIQFKDQMKEPCMDFIYYLRQECIKDKYNNPCKVVNFLCDSDLDYT</sequence>
<gene>
    <name evidence="1" type="ORF">A3Q56_07978</name>
</gene>
<evidence type="ECO:0000313" key="2">
    <source>
        <dbReference type="Proteomes" id="UP000078046"/>
    </source>
</evidence>
<dbReference type="EMBL" id="LWCA01001931">
    <property type="protein sequence ID" value="OAF64317.1"/>
    <property type="molecule type" value="Genomic_DNA"/>
</dbReference>
<organism evidence="1 2">
    <name type="scientific">Intoshia linei</name>
    <dbReference type="NCBI Taxonomy" id="1819745"/>
    <lineage>
        <taxon>Eukaryota</taxon>
        <taxon>Metazoa</taxon>
        <taxon>Spiralia</taxon>
        <taxon>Lophotrochozoa</taxon>
        <taxon>Mesozoa</taxon>
        <taxon>Orthonectida</taxon>
        <taxon>Rhopaluridae</taxon>
        <taxon>Intoshia</taxon>
    </lineage>
</organism>
<dbReference type="Proteomes" id="UP000078046">
    <property type="component" value="Unassembled WGS sequence"/>
</dbReference>
<dbReference type="AlphaFoldDB" id="A0A177AQP0"/>
<comment type="caution">
    <text evidence="1">The sequence shown here is derived from an EMBL/GenBank/DDBJ whole genome shotgun (WGS) entry which is preliminary data.</text>
</comment>
<evidence type="ECO:0000313" key="1">
    <source>
        <dbReference type="EMBL" id="OAF64317.1"/>
    </source>
</evidence>
<reference evidence="1 2" key="1">
    <citation type="submission" date="2016-04" db="EMBL/GenBank/DDBJ databases">
        <title>The genome of Intoshia linei affirms orthonectids as highly simplified spiralians.</title>
        <authorList>
            <person name="Mikhailov K.V."/>
            <person name="Slusarev G.S."/>
            <person name="Nikitin M.A."/>
            <person name="Logacheva M.D."/>
            <person name="Penin A."/>
            <person name="Aleoshin V."/>
            <person name="Panchin Y.V."/>
        </authorList>
    </citation>
    <scope>NUCLEOTIDE SEQUENCE [LARGE SCALE GENOMIC DNA]</scope>
    <source>
        <strain evidence="1">Intl2013</strain>
        <tissue evidence="1">Whole animal</tissue>
    </source>
</reference>
<feature type="non-terminal residue" evidence="1">
    <location>
        <position position="256"/>
    </location>
</feature>
<accession>A0A177AQP0</accession>
<name>A0A177AQP0_9BILA</name>
<proteinExistence type="predicted"/>
<protein>
    <submittedName>
        <fullName evidence="1">Uncharacterized protein</fullName>
    </submittedName>
</protein>
<keyword evidence="2" id="KW-1185">Reference proteome</keyword>